<dbReference type="PANTHER" id="PTHR31313:SF79">
    <property type="entry name" value="C6 FINGER DOMAIN-CONTAINING PROTEIN"/>
    <property type="match status" value="1"/>
</dbReference>
<evidence type="ECO:0000256" key="2">
    <source>
        <dbReference type="ARBA" id="ARBA00022723"/>
    </source>
</evidence>
<feature type="region of interest" description="Disordered" evidence="8">
    <location>
        <begin position="689"/>
        <end position="708"/>
    </location>
</feature>
<dbReference type="Pfam" id="PF04082">
    <property type="entry name" value="Fungal_trans"/>
    <property type="match status" value="1"/>
</dbReference>
<feature type="compositionally biased region" description="Polar residues" evidence="8">
    <location>
        <begin position="751"/>
        <end position="762"/>
    </location>
</feature>
<comment type="subcellular location">
    <subcellularLocation>
        <location evidence="1">Nucleus</location>
    </subcellularLocation>
</comment>
<dbReference type="InterPro" id="IPR036864">
    <property type="entry name" value="Zn2-C6_fun-type_DNA-bd_sf"/>
</dbReference>
<reference evidence="10" key="1">
    <citation type="journal article" date="2023" name="Mol. Phylogenet. Evol.">
        <title>Genome-scale phylogeny and comparative genomics of the fungal order Sordariales.</title>
        <authorList>
            <person name="Hensen N."/>
            <person name="Bonometti L."/>
            <person name="Westerberg I."/>
            <person name="Brannstrom I.O."/>
            <person name="Guillou S."/>
            <person name="Cros-Aarteil S."/>
            <person name="Calhoun S."/>
            <person name="Haridas S."/>
            <person name="Kuo A."/>
            <person name="Mondo S."/>
            <person name="Pangilinan J."/>
            <person name="Riley R."/>
            <person name="LaButti K."/>
            <person name="Andreopoulos B."/>
            <person name="Lipzen A."/>
            <person name="Chen C."/>
            <person name="Yan M."/>
            <person name="Daum C."/>
            <person name="Ng V."/>
            <person name="Clum A."/>
            <person name="Steindorff A."/>
            <person name="Ohm R.A."/>
            <person name="Martin F."/>
            <person name="Silar P."/>
            <person name="Natvig D.O."/>
            <person name="Lalanne C."/>
            <person name="Gautier V."/>
            <person name="Ament-Velasquez S.L."/>
            <person name="Kruys A."/>
            <person name="Hutchinson M.I."/>
            <person name="Powell A.J."/>
            <person name="Barry K."/>
            <person name="Miller A.N."/>
            <person name="Grigoriev I.V."/>
            <person name="Debuchy R."/>
            <person name="Gladieux P."/>
            <person name="Hiltunen Thoren M."/>
            <person name="Johannesson H."/>
        </authorList>
    </citation>
    <scope>NUCLEOTIDE SEQUENCE</scope>
    <source>
        <strain evidence="10">CBS 333.67</strain>
    </source>
</reference>
<protein>
    <recommendedName>
        <fullName evidence="9">Zn(2)-C6 fungal-type domain-containing protein</fullName>
    </recommendedName>
</protein>
<dbReference type="InterPro" id="IPR051615">
    <property type="entry name" value="Transcr_Regulatory_Elem"/>
</dbReference>
<dbReference type="Pfam" id="PF00172">
    <property type="entry name" value="Zn_clus"/>
    <property type="match status" value="1"/>
</dbReference>
<keyword evidence="3" id="KW-0862">Zinc</keyword>
<feature type="domain" description="Zn(2)-C6 fungal-type" evidence="9">
    <location>
        <begin position="55"/>
        <end position="88"/>
    </location>
</feature>
<evidence type="ECO:0000313" key="11">
    <source>
        <dbReference type="Proteomes" id="UP001273166"/>
    </source>
</evidence>
<dbReference type="GO" id="GO:0000981">
    <property type="term" value="F:DNA-binding transcription factor activity, RNA polymerase II-specific"/>
    <property type="evidence" value="ECO:0007669"/>
    <property type="project" value="InterPro"/>
</dbReference>
<sequence length="879" mass="97947">MSNDPTARRLLPQTSQMNSFSFAPQAYQQPPRETQKNYVFVDEHNRHKRLKVMRACEGCRRRKIKCDAATTNTWPCSACIRLKLHCVRPNGFDGSDSQVYEPSRSQFESTQVPDSFRPQLSLQDQQLPAHAPKPGPVYAQQTSYQDASGLFHPVQYGDPQPVPHDLQYAPVHHHPAGIVDQHYTTQPHSFPTPPLQHAPNPASPADTFQSEYGQQDLADLLGSLKVNEAGTAPYLNSKMRSTRDEEPALEGDEYETPLPPLTTGPGSKIRIPPELMPDDDTVLHYLDLYFVNAHPYVPVLDKAYFYHQWHNNRESISPLLLEAIFAIAGRLADEPAQGQQWLALATRHADSFMDVPRLSTLQALMILLKARESAPKKGYYYRSWMSIVQCVQLGKDLGLDEHFAEHQAGKSCGASQAECGLKTRIWQTLFVVELMVGSPQGRTDFQIEEESVDFNVPRPLPNADESEYLVSRNFTYFAKVVRAVGRMARTYGRLKKSKDWGVDPEFLQLDPALNAWLAGLPADLTVSYPADGSPPWLPSAFVGNLHSYYYLTIILYNRPQLAVLSPSGPGGQWKRHMMVSYNAAKMTCRLQEAVMSQFGLNGLQCMQRGINFTIYVILGCIVLHLVAITSPDPDLNSEAREYFTRHMRILEKCMSAWPMPDMQKQIDSVREAFSADIRKPFVLKPSFPYGSPHSATHPSPPGRQLDTQIPHSQVSSYTNHHPLTPVSAGPLDSKDDSPVVQTLTTMASARHVSQASGVTQTLPPAEAPAWNPSRIFDQWNTSFGAPQIHSSPSSETAQPSSLGPGSSVPLTAPMLHDSYAAQGQYRTGSQMPAAQYPTAPVQTFVTPAMWQESVASVYEGGLKRAWDYDGHGHMPVKRH</sequence>
<feature type="region of interest" description="Disordered" evidence="8">
    <location>
        <begin position="713"/>
        <end position="738"/>
    </location>
</feature>
<keyword evidence="4" id="KW-0805">Transcription regulation</keyword>
<dbReference type="CDD" id="cd12148">
    <property type="entry name" value="fungal_TF_MHR"/>
    <property type="match status" value="1"/>
</dbReference>
<evidence type="ECO:0000256" key="5">
    <source>
        <dbReference type="ARBA" id="ARBA00023125"/>
    </source>
</evidence>
<dbReference type="GO" id="GO:0003677">
    <property type="term" value="F:DNA binding"/>
    <property type="evidence" value="ECO:0007669"/>
    <property type="project" value="UniProtKB-KW"/>
</dbReference>
<evidence type="ECO:0000256" key="6">
    <source>
        <dbReference type="ARBA" id="ARBA00023163"/>
    </source>
</evidence>
<dbReference type="Proteomes" id="UP001273166">
    <property type="component" value="Unassembled WGS sequence"/>
</dbReference>
<keyword evidence="7" id="KW-0539">Nucleus</keyword>
<evidence type="ECO:0000256" key="1">
    <source>
        <dbReference type="ARBA" id="ARBA00004123"/>
    </source>
</evidence>
<dbReference type="RefSeq" id="XP_062725722.1">
    <property type="nucleotide sequence ID" value="XM_062862411.1"/>
</dbReference>
<evidence type="ECO:0000256" key="8">
    <source>
        <dbReference type="SAM" id="MobiDB-lite"/>
    </source>
</evidence>
<dbReference type="PANTHER" id="PTHR31313">
    <property type="entry name" value="TY1 ENHANCER ACTIVATOR"/>
    <property type="match status" value="1"/>
</dbReference>
<accession>A0AAJ0H1E1</accession>
<evidence type="ECO:0000256" key="3">
    <source>
        <dbReference type="ARBA" id="ARBA00022833"/>
    </source>
</evidence>
<evidence type="ECO:0000313" key="10">
    <source>
        <dbReference type="EMBL" id="KAK3309942.1"/>
    </source>
</evidence>
<comment type="caution">
    <text evidence="10">The sequence shown here is derived from an EMBL/GenBank/DDBJ whole genome shotgun (WGS) entry which is preliminary data.</text>
</comment>
<dbReference type="GeneID" id="87881240"/>
<gene>
    <name evidence="10" type="ORF">B0T15DRAFT_18842</name>
</gene>
<dbReference type="SUPFAM" id="SSF57701">
    <property type="entry name" value="Zn2/Cys6 DNA-binding domain"/>
    <property type="match status" value="1"/>
</dbReference>
<keyword evidence="5" id="KW-0238">DNA-binding</keyword>
<dbReference type="InterPro" id="IPR007219">
    <property type="entry name" value="XnlR_reg_dom"/>
</dbReference>
<feature type="region of interest" description="Disordered" evidence="8">
    <location>
        <begin position="236"/>
        <end position="268"/>
    </location>
</feature>
<evidence type="ECO:0000256" key="4">
    <source>
        <dbReference type="ARBA" id="ARBA00023015"/>
    </source>
</evidence>
<dbReference type="SMART" id="SM00066">
    <property type="entry name" value="GAL4"/>
    <property type="match status" value="1"/>
</dbReference>
<dbReference type="EMBL" id="JAUDZG010000001">
    <property type="protein sequence ID" value="KAK3309942.1"/>
    <property type="molecule type" value="Genomic_DNA"/>
</dbReference>
<feature type="region of interest" description="Disordered" evidence="8">
    <location>
        <begin position="783"/>
        <end position="811"/>
    </location>
</feature>
<name>A0AAJ0H1E1_9PEZI</name>
<dbReference type="GO" id="GO:0005634">
    <property type="term" value="C:nucleus"/>
    <property type="evidence" value="ECO:0007669"/>
    <property type="project" value="UniProtKB-SubCell"/>
</dbReference>
<dbReference type="PROSITE" id="PS50048">
    <property type="entry name" value="ZN2_CY6_FUNGAL_2"/>
    <property type="match status" value="1"/>
</dbReference>
<dbReference type="InterPro" id="IPR001138">
    <property type="entry name" value="Zn2Cys6_DnaBD"/>
</dbReference>
<dbReference type="CDD" id="cd00067">
    <property type="entry name" value="GAL4"/>
    <property type="match status" value="1"/>
</dbReference>
<proteinExistence type="predicted"/>
<dbReference type="GO" id="GO:0008270">
    <property type="term" value="F:zinc ion binding"/>
    <property type="evidence" value="ECO:0007669"/>
    <property type="project" value="InterPro"/>
</dbReference>
<feature type="region of interest" description="Disordered" evidence="8">
    <location>
        <begin position="751"/>
        <end position="771"/>
    </location>
</feature>
<keyword evidence="11" id="KW-1185">Reference proteome</keyword>
<feature type="region of interest" description="Disordered" evidence="8">
    <location>
        <begin position="182"/>
        <end position="206"/>
    </location>
</feature>
<dbReference type="GO" id="GO:0006351">
    <property type="term" value="P:DNA-templated transcription"/>
    <property type="evidence" value="ECO:0007669"/>
    <property type="project" value="InterPro"/>
</dbReference>
<organism evidence="10 11">
    <name type="scientific">Chaetomium strumarium</name>
    <dbReference type="NCBI Taxonomy" id="1170767"/>
    <lineage>
        <taxon>Eukaryota</taxon>
        <taxon>Fungi</taxon>
        <taxon>Dikarya</taxon>
        <taxon>Ascomycota</taxon>
        <taxon>Pezizomycotina</taxon>
        <taxon>Sordariomycetes</taxon>
        <taxon>Sordariomycetidae</taxon>
        <taxon>Sordariales</taxon>
        <taxon>Chaetomiaceae</taxon>
        <taxon>Chaetomium</taxon>
    </lineage>
</organism>
<feature type="compositionally biased region" description="Low complexity" evidence="8">
    <location>
        <begin position="790"/>
        <end position="810"/>
    </location>
</feature>
<evidence type="ECO:0000256" key="7">
    <source>
        <dbReference type="ARBA" id="ARBA00023242"/>
    </source>
</evidence>
<dbReference type="AlphaFoldDB" id="A0AAJ0H1E1"/>
<evidence type="ECO:0000259" key="9">
    <source>
        <dbReference type="PROSITE" id="PS50048"/>
    </source>
</evidence>
<dbReference type="PROSITE" id="PS00463">
    <property type="entry name" value="ZN2_CY6_FUNGAL_1"/>
    <property type="match status" value="1"/>
</dbReference>
<dbReference type="Gene3D" id="4.10.240.10">
    <property type="entry name" value="Zn(2)-C6 fungal-type DNA-binding domain"/>
    <property type="match status" value="1"/>
</dbReference>
<reference evidence="10" key="2">
    <citation type="submission" date="2023-06" db="EMBL/GenBank/DDBJ databases">
        <authorList>
            <consortium name="Lawrence Berkeley National Laboratory"/>
            <person name="Mondo S.J."/>
            <person name="Hensen N."/>
            <person name="Bonometti L."/>
            <person name="Westerberg I."/>
            <person name="Brannstrom I.O."/>
            <person name="Guillou S."/>
            <person name="Cros-Aarteil S."/>
            <person name="Calhoun S."/>
            <person name="Haridas S."/>
            <person name="Kuo A."/>
            <person name="Pangilinan J."/>
            <person name="Riley R."/>
            <person name="Labutti K."/>
            <person name="Andreopoulos B."/>
            <person name="Lipzen A."/>
            <person name="Chen C."/>
            <person name="Yanf M."/>
            <person name="Daum C."/>
            <person name="Ng V."/>
            <person name="Clum A."/>
            <person name="Steindorff A."/>
            <person name="Ohm R."/>
            <person name="Martin F."/>
            <person name="Silar P."/>
            <person name="Natvig D."/>
            <person name="Lalanne C."/>
            <person name="Gautier V."/>
            <person name="Ament-Velasquez S.L."/>
            <person name="Kruys A."/>
            <person name="Hutchinson M.I."/>
            <person name="Powell A.J."/>
            <person name="Barry K."/>
            <person name="Miller A.N."/>
            <person name="Grigoriev I.V."/>
            <person name="Debuchy R."/>
            <person name="Gladieux P."/>
            <person name="Thoren M.H."/>
            <person name="Johannesson H."/>
        </authorList>
    </citation>
    <scope>NUCLEOTIDE SEQUENCE</scope>
    <source>
        <strain evidence="10">CBS 333.67</strain>
    </source>
</reference>
<keyword evidence="6" id="KW-0804">Transcription</keyword>
<keyword evidence="2" id="KW-0479">Metal-binding</keyword>